<accession>A0ABR1KPM6</accession>
<protein>
    <recommendedName>
        <fullName evidence="4">Early meiotic induction protein 1</fullName>
    </recommendedName>
</protein>
<feature type="region of interest" description="Disordered" evidence="1">
    <location>
        <begin position="182"/>
        <end position="223"/>
    </location>
</feature>
<evidence type="ECO:0000313" key="2">
    <source>
        <dbReference type="EMBL" id="KAK7518878.1"/>
    </source>
</evidence>
<feature type="region of interest" description="Disordered" evidence="1">
    <location>
        <begin position="1"/>
        <end position="107"/>
    </location>
</feature>
<feature type="compositionally biased region" description="Low complexity" evidence="1">
    <location>
        <begin position="76"/>
        <end position="85"/>
    </location>
</feature>
<evidence type="ECO:0000313" key="3">
    <source>
        <dbReference type="Proteomes" id="UP001363622"/>
    </source>
</evidence>
<dbReference type="Pfam" id="PF11326">
    <property type="entry name" value="PANTS-like"/>
    <property type="match status" value="1"/>
</dbReference>
<feature type="compositionally biased region" description="Low complexity" evidence="1">
    <location>
        <begin position="38"/>
        <end position="47"/>
    </location>
</feature>
<reference evidence="2 3" key="1">
    <citation type="submission" date="2024-04" db="EMBL/GenBank/DDBJ databases">
        <title>Phyllosticta paracitricarpa is synonymous to the EU quarantine fungus P. citricarpa based on phylogenomic analyses.</title>
        <authorList>
            <consortium name="Lawrence Berkeley National Laboratory"/>
            <person name="Van Ingen-Buijs V.A."/>
            <person name="Van Westerhoven A.C."/>
            <person name="Haridas S."/>
            <person name="Skiadas P."/>
            <person name="Martin F."/>
            <person name="Groenewald J.Z."/>
            <person name="Crous P.W."/>
            <person name="Seidl M.F."/>
        </authorList>
    </citation>
    <scope>NUCLEOTIDE SEQUENCE [LARGE SCALE GENOMIC DNA]</scope>
    <source>
        <strain evidence="2 3">CBS 123371</strain>
    </source>
</reference>
<dbReference type="EMBL" id="JBBPHU010000004">
    <property type="protein sequence ID" value="KAK7518878.1"/>
    <property type="molecule type" value="Genomic_DNA"/>
</dbReference>
<proteinExistence type="predicted"/>
<dbReference type="InterPro" id="IPR021475">
    <property type="entry name" value="Pants/Emi1-like"/>
</dbReference>
<feature type="compositionally biased region" description="Basic and acidic residues" evidence="1">
    <location>
        <begin position="182"/>
        <end position="206"/>
    </location>
</feature>
<organism evidence="2 3">
    <name type="scientific">Phyllosticta citriasiana</name>
    <dbReference type="NCBI Taxonomy" id="595635"/>
    <lineage>
        <taxon>Eukaryota</taxon>
        <taxon>Fungi</taxon>
        <taxon>Dikarya</taxon>
        <taxon>Ascomycota</taxon>
        <taxon>Pezizomycotina</taxon>
        <taxon>Dothideomycetes</taxon>
        <taxon>Dothideomycetes incertae sedis</taxon>
        <taxon>Botryosphaeriales</taxon>
        <taxon>Phyllostictaceae</taxon>
        <taxon>Phyllosticta</taxon>
    </lineage>
</organism>
<keyword evidence="3" id="KW-1185">Reference proteome</keyword>
<sequence length="223" mass="25293">MGWLWRSNNQSQAPNQASDAAQPPSTVNPNPVDAALGQQQQQQQQQQLTREQQADAELQSFLSELSASTRTQAALPTSTTNTTDPAADDNDTTSIKGKPSPLTDHTYPTTMSCRDAFDYAFHCQSLGGQLTNWYRFGTLRSCSDRWDDFWFCMRTRGYGDDERAKAITAHFAAKEKRYREMPSSEDIWEQRRPGEELKNPFMRDPDLIDIPGLPKRKKPEDQA</sequence>
<feature type="compositionally biased region" description="Polar residues" evidence="1">
    <location>
        <begin position="1"/>
        <end position="29"/>
    </location>
</feature>
<dbReference type="PANTHER" id="PTHR28052:SF1">
    <property type="entry name" value="UPF0545 PROTEIN C22ORF39"/>
    <property type="match status" value="1"/>
</dbReference>
<gene>
    <name evidence="2" type="ORF">IWZ03DRAFT_374877</name>
</gene>
<evidence type="ECO:0008006" key="4">
    <source>
        <dbReference type="Google" id="ProtNLM"/>
    </source>
</evidence>
<dbReference type="Proteomes" id="UP001363622">
    <property type="component" value="Unassembled WGS sequence"/>
</dbReference>
<evidence type="ECO:0000256" key="1">
    <source>
        <dbReference type="SAM" id="MobiDB-lite"/>
    </source>
</evidence>
<comment type="caution">
    <text evidence="2">The sequence shown here is derived from an EMBL/GenBank/DDBJ whole genome shotgun (WGS) entry which is preliminary data.</text>
</comment>
<feature type="compositionally biased region" description="Polar residues" evidence="1">
    <location>
        <begin position="60"/>
        <end position="75"/>
    </location>
</feature>
<dbReference type="PANTHER" id="PTHR28052">
    <property type="entry name" value="UPF0545 PROTEIN C22ORF39"/>
    <property type="match status" value="1"/>
</dbReference>
<name>A0ABR1KPM6_9PEZI</name>